<feature type="region of interest" description="Disordered" evidence="1">
    <location>
        <begin position="51"/>
        <end position="74"/>
    </location>
</feature>
<dbReference type="EMBL" id="JAINUG010000219">
    <property type="protein sequence ID" value="KAJ8386963.1"/>
    <property type="molecule type" value="Genomic_DNA"/>
</dbReference>
<comment type="caution">
    <text evidence="2">The sequence shown here is derived from an EMBL/GenBank/DDBJ whole genome shotgun (WGS) entry which is preliminary data.</text>
</comment>
<feature type="region of interest" description="Disordered" evidence="1">
    <location>
        <begin position="126"/>
        <end position="147"/>
    </location>
</feature>
<evidence type="ECO:0000256" key="1">
    <source>
        <dbReference type="SAM" id="MobiDB-lite"/>
    </source>
</evidence>
<sequence>MAPAHHITVLHFNRRHMKCDLARSDQSASWLDDEISTGERARDLVEEVQTGGINPHRAAHRNPHSQSGKETAGVEKRVPWQAALSSLCTDASPSPWPSGTQRSFQPCRIKLLLLLHQGILGDRPHGGARDFSFEQSTDPGSVEFGEA</sequence>
<organism evidence="2 3">
    <name type="scientific">Aldrovandia affinis</name>
    <dbReference type="NCBI Taxonomy" id="143900"/>
    <lineage>
        <taxon>Eukaryota</taxon>
        <taxon>Metazoa</taxon>
        <taxon>Chordata</taxon>
        <taxon>Craniata</taxon>
        <taxon>Vertebrata</taxon>
        <taxon>Euteleostomi</taxon>
        <taxon>Actinopterygii</taxon>
        <taxon>Neopterygii</taxon>
        <taxon>Teleostei</taxon>
        <taxon>Notacanthiformes</taxon>
        <taxon>Halosauridae</taxon>
        <taxon>Aldrovandia</taxon>
    </lineage>
</organism>
<protein>
    <submittedName>
        <fullName evidence="2">Uncharacterized protein</fullName>
    </submittedName>
</protein>
<evidence type="ECO:0000313" key="3">
    <source>
        <dbReference type="Proteomes" id="UP001221898"/>
    </source>
</evidence>
<dbReference type="Proteomes" id="UP001221898">
    <property type="component" value="Unassembled WGS sequence"/>
</dbReference>
<keyword evidence="3" id="KW-1185">Reference proteome</keyword>
<dbReference type="AlphaFoldDB" id="A0AAD7RMC6"/>
<reference evidence="2" key="1">
    <citation type="journal article" date="2023" name="Science">
        <title>Genome structures resolve the early diversification of teleost fishes.</title>
        <authorList>
            <person name="Parey E."/>
            <person name="Louis A."/>
            <person name="Montfort J."/>
            <person name="Bouchez O."/>
            <person name="Roques C."/>
            <person name="Iampietro C."/>
            <person name="Lluch J."/>
            <person name="Castinel A."/>
            <person name="Donnadieu C."/>
            <person name="Desvignes T."/>
            <person name="Floi Bucao C."/>
            <person name="Jouanno E."/>
            <person name="Wen M."/>
            <person name="Mejri S."/>
            <person name="Dirks R."/>
            <person name="Jansen H."/>
            <person name="Henkel C."/>
            <person name="Chen W.J."/>
            <person name="Zahm M."/>
            <person name="Cabau C."/>
            <person name="Klopp C."/>
            <person name="Thompson A.W."/>
            <person name="Robinson-Rechavi M."/>
            <person name="Braasch I."/>
            <person name="Lecointre G."/>
            <person name="Bobe J."/>
            <person name="Postlethwait J.H."/>
            <person name="Berthelot C."/>
            <person name="Roest Crollius H."/>
            <person name="Guiguen Y."/>
        </authorList>
    </citation>
    <scope>NUCLEOTIDE SEQUENCE</scope>
    <source>
        <strain evidence="2">NC1722</strain>
    </source>
</reference>
<gene>
    <name evidence="2" type="ORF">AAFF_G00161400</name>
</gene>
<proteinExistence type="predicted"/>
<name>A0AAD7RMC6_9TELE</name>
<evidence type="ECO:0000313" key="2">
    <source>
        <dbReference type="EMBL" id="KAJ8386963.1"/>
    </source>
</evidence>
<accession>A0AAD7RMC6</accession>